<organism evidence="1 2">
    <name type="scientific">Colletotrichum truncatum</name>
    <name type="common">Anthracnose fungus</name>
    <name type="synonym">Colletotrichum capsici</name>
    <dbReference type="NCBI Taxonomy" id="5467"/>
    <lineage>
        <taxon>Eukaryota</taxon>
        <taxon>Fungi</taxon>
        <taxon>Dikarya</taxon>
        <taxon>Ascomycota</taxon>
        <taxon>Pezizomycotina</taxon>
        <taxon>Sordariomycetes</taxon>
        <taxon>Hypocreomycetidae</taxon>
        <taxon>Glomerellales</taxon>
        <taxon>Glomerellaceae</taxon>
        <taxon>Colletotrichum</taxon>
        <taxon>Colletotrichum truncatum species complex</taxon>
    </lineage>
</organism>
<protein>
    <submittedName>
        <fullName evidence="1">Fungal specific transcription factor</fullName>
    </submittedName>
</protein>
<dbReference type="Proteomes" id="UP000805649">
    <property type="component" value="Unassembled WGS sequence"/>
</dbReference>
<gene>
    <name evidence="1" type="ORF">CTRU02_205217</name>
</gene>
<evidence type="ECO:0000313" key="1">
    <source>
        <dbReference type="EMBL" id="KAL0938607.1"/>
    </source>
</evidence>
<sequence>MSEAYSAHHLSNPNSPSATPATMSNSQEGTSPIHEIELSESEYEGDSALSAHTAFATKFLENVVGQDVASMYKQPSSFNRQDQVPGISSLPLPPAQIAFNCLRLAREAHMDMWAFELESLDQFQEYFLNVYCSSHPTAAEQIIILAAFTWLFSCCSSVNSIPSQREEFEKQAMTCDKSLETAITRLPFHLPTTFDYVLALSMASQYCIEHHRPMMAWNLNCTAARMSQALGFHKACMQDPARSIERRRKARLFASIYRTDKMFSLRLGRGSMIRDEEIPLDYKEMLNGVNTAPYKLAPYWIGFAHIQGLVYDKLYSPRALQQPQEVRYSHARKILDELEILLAEKCELKEQFNRSLCTVVGNDLQEILERGDRVSQLALKCLIYRGVSSSARGVPFHEECISLAREALMEHRRCISSLAQHESSNVELYMHWAILSSPFVPFIVILCNVVETRNLADLELLRIMAGSIEELGESLPAVLMQLKVFQPLYEAANKFIRAKTSSTPQTDDFGSFFQETNTGVLLDPTFLSSATQNDHHNGARDAGKNYLDASFLDIWTQLDSYQLNVHMAQEEQSKGP</sequence>
<comment type="caution">
    <text evidence="1">The sequence shown here is derived from an EMBL/GenBank/DDBJ whole genome shotgun (WGS) entry which is preliminary data.</text>
</comment>
<proteinExistence type="predicted"/>
<reference evidence="1 2" key="1">
    <citation type="journal article" date="2020" name="Phytopathology">
        <title>Genome Sequence Resources of Colletotrichum truncatum, C. plurivorum, C. musicola, and C. sojae: Four Species Pathogenic to Soybean (Glycine max).</title>
        <authorList>
            <person name="Rogerio F."/>
            <person name="Boufleur T.R."/>
            <person name="Ciampi-Guillardi M."/>
            <person name="Sukno S.A."/>
            <person name="Thon M.R."/>
            <person name="Massola Junior N.S."/>
            <person name="Baroncelli R."/>
        </authorList>
    </citation>
    <scope>NUCLEOTIDE SEQUENCE [LARGE SCALE GENOMIC DNA]</scope>
    <source>
        <strain evidence="1 2">CMES1059</strain>
    </source>
</reference>
<evidence type="ECO:0000313" key="2">
    <source>
        <dbReference type="Proteomes" id="UP000805649"/>
    </source>
</evidence>
<dbReference type="EMBL" id="VUJX02000003">
    <property type="protein sequence ID" value="KAL0938607.1"/>
    <property type="molecule type" value="Genomic_DNA"/>
</dbReference>
<name>A0ACC3Z3C6_COLTU</name>
<accession>A0ACC3Z3C6</accession>
<keyword evidence="2" id="KW-1185">Reference proteome</keyword>